<dbReference type="GO" id="GO:0003677">
    <property type="term" value="F:DNA binding"/>
    <property type="evidence" value="ECO:0007669"/>
    <property type="project" value="InterPro"/>
</dbReference>
<evidence type="ECO:0000313" key="4">
    <source>
        <dbReference type="Proteomes" id="UP000182573"/>
    </source>
</evidence>
<evidence type="ECO:0000259" key="2">
    <source>
        <dbReference type="SMART" id="SM00966"/>
    </source>
</evidence>
<evidence type="ECO:0000256" key="1">
    <source>
        <dbReference type="SAM" id="MobiDB-lite"/>
    </source>
</evidence>
<name>A0A1H2TGV9_HALVA</name>
<sequence length="82" mass="8861">MSHEVEDETTVNESYSVTVPAAVRRAAGVEAGDKLRWHVDDDGALSVKLVKQQYGAFSKLDPVDTGEPTDAAEDHDLIAGDY</sequence>
<dbReference type="Proteomes" id="UP000182573">
    <property type="component" value="Unassembled WGS sequence"/>
</dbReference>
<dbReference type="InterPro" id="IPR007159">
    <property type="entry name" value="SpoVT-AbrB_dom"/>
</dbReference>
<feature type="compositionally biased region" description="Basic and acidic residues" evidence="1">
    <location>
        <begin position="72"/>
        <end position="82"/>
    </location>
</feature>
<reference evidence="3 4" key="1">
    <citation type="submission" date="2016-10" db="EMBL/GenBank/DDBJ databases">
        <authorList>
            <person name="de Groot N.N."/>
        </authorList>
    </citation>
    <scope>NUCLEOTIDE SEQUENCE [LARGE SCALE GENOMIC DNA]</scope>
    <source>
        <strain evidence="3 4">DSM 3756</strain>
    </source>
</reference>
<dbReference type="SUPFAM" id="SSF89447">
    <property type="entry name" value="AbrB/MazE/MraZ-like"/>
    <property type="match status" value="1"/>
</dbReference>
<organism evidence="3 4">
    <name type="scientific">Haloarcula vallismortis</name>
    <name type="common">Halobacterium vallismortis</name>
    <dbReference type="NCBI Taxonomy" id="28442"/>
    <lineage>
        <taxon>Archaea</taxon>
        <taxon>Methanobacteriati</taxon>
        <taxon>Methanobacteriota</taxon>
        <taxon>Stenosarchaea group</taxon>
        <taxon>Halobacteria</taxon>
        <taxon>Halobacteriales</taxon>
        <taxon>Haloarculaceae</taxon>
        <taxon>Haloarcula</taxon>
    </lineage>
</organism>
<dbReference type="Gene3D" id="2.10.260.10">
    <property type="match status" value="1"/>
</dbReference>
<dbReference type="STRING" id="28442.SAMN05443574_103207"/>
<accession>A0A1H2TGV9</accession>
<dbReference type="EMBL" id="FNOF01000003">
    <property type="protein sequence ID" value="SDW43206.1"/>
    <property type="molecule type" value="Genomic_DNA"/>
</dbReference>
<dbReference type="SMART" id="SM00966">
    <property type="entry name" value="SpoVT_AbrB"/>
    <property type="match status" value="1"/>
</dbReference>
<evidence type="ECO:0000313" key="3">
    <source>
        <dbReference type="EMBL" id="SDW43206.1"/>
    </source>
</evidence>
<dbReference type="Pfam" id="PF04014">
    <property type="entry name" value="MazE_antitoxin"/>
    <property type="match status" value="1"/>
</dbReference>
<feature type="region of interest" description="Disordered" evidence="1">
    <location>
        <begin position="61"/>
        <end position="82"/>
    </location>
</feature>
<proteinExistence type="predicted"/>
<dbReference type="AlphaFoldDB" id="A0A1H2TGV9"/>
<feature type="domain" description="SpoVT-AbrB" evidence="2">
    <location>
        <begin position="9"/>
        <end position="57"/>
    </location>
</feature>
<dbReference type="RefSeq" id="WP_004515074.1">
    <property type="nucleotide sequence ID" value="NZ_FNOF01000003.1"/>
</dbReference>
<gene>
    <name evidence="3" type="ORF">SAMN05443574_103207</name>
</gene>
<dbReference type="InterPro" id="IPR037914">
    <property type="entry name" value="SpoVT-AbrB_sf"/>
</dbReference>
<protein>
    <submittedName>
        <fullName evidence="3">Antidote-toxin recognition MazE, antitoxin</fullName>
    </submittedName>
</protein>